<keyword evidence="1" id="KW-0732">Signal</keyword>
<comment type="caution">
    <text evidence="2">The sequence shown here is derived from an EMBL/GenBank/DDBJ whole genome shotgun (WGS) entry which is preliminary data.</text>
</comment>
<dbReference type="GeneID" id="86048514"/>
<evidence type="ECO:0000256" key="1">
    <source>
        <dbReference type="SAM" id="SignalP"/>
    </source>
</evidence>
<organism evidence="2 3">
    <name type="scientific">Bacteroides fluxus YIT 12057</name>
    <dbReference type="NCBI Taxonomy" id="763034"/>
    <lineage>
        <taxon>Bacteria</taxon>
        <taxon>Pseudomonadati</taxon>
        <taxon>Bacteroidota</taxon>
        <taxon>Bacteroidia</taxon>
        <taxon>Bacteroidales</taxon>
        <taxon>Bacteroidaceae</taxon>
        <taxon>Bacteroides</taxon>
    </lineage>
</organism>
<dbReference type="InterPro" id="IPR008969">
    <property type="entry name" value="CarboxyPept-like_regulatory"/>
</dbReference>
<dbReference type="Proteomes" id="UP000003416">
    <property type="component" value="Unassembled WGS sequence"/>
</dbReference>
<dbReference type="STRING" id="763034.HMPREF9446_00748"/>
<keyword evidence="3" id="KW-1185">Reference proteome</keyword>
<dbReference type="AlphaFoldDB" id="F3PPV6"/>
<gene>
    <name evidence="2" type="ORF">HMPREF9446_00748</name>
</gene>
<reference evidence="2 3" key="1">
    <citation type="submission" date="2011-02" db="EMBL/GenBank/DDBJ databases">
        <authorList>
            <person name="Weinstock G."/>
            <person name="Sodergren E."/>
            <person name="Clifton S."/>
            <person name="Fulton L."/>
            <person name="Fulton B."/>
            <person name="Courtney L."/>
            <person name="Fronick C."/>
            <person name="Harrison M."/>
            <person name="Strong C."/>
            <person name="Farmer C."/>
            <person name="Delahaunty K."/>
            <person name="Markovic C."/>
            <person name="Hall O."/>
            <person name="Minx P."/>
            <person name="Tomlinson C."/>
            <person name="Mitreva M."/>
            <person name="Hou S."/>
            <person name="Chen J."/>
            <person name="Wollam A."/>
            <person name="Pepin K.H."/>
            <person name="Johnson M."/>
            <person name="Bhonagiri V."/>
            <person name="Zhang X."/>
            <person name="Suruliraj S."/>
            <person name="Warren W."/>
            <person name="Chinwalla A."/>
            <person name="Mardis E.R."/>
            <person name="Wilson R.K."/>
        </authorList>
    </citation>
    <scope>NUCLEOTIDE SEQUENCE [LARGE SCALE GENOMIC DNA]</scope>
    <source>
        <strain evidence="2 3">YIT 12057</strain>
    </source>
</reference>
<feature type="chain" id="PRO_5003304667" evidence="1">
    <location>
        <begin position="20"/>
        <end position="280"/>
    </location>
</feature>
<dbReference type="SUPFAM" id="SSF49464">
    <property type="entry name" value="Carboxypeptidase regulatory domain-like"/>
    <property type="match status" value="1"/>
</dbReference>
<evidence type="ECO:0000313" key="2">
    <source>
        <dbReference type="EMBL" id="EGF58998.1"/>
    </source>
</evidence>
<name>F3PPV6_9BACE</name>
<evidence type="ECO:0000313" key="3">
    <source>
        <dbReference type="Proteomes" id="UP000003416"/>
    </source>
</evidence>
<feature type="signal peptide" evidence="1">
    <location>
        <begin position="1"/>
        <end position="19"/>
    </location>
</feature>
<dbReference type="EMBL" id="AFBN01000013">
    <property type="protein sequence ID" value="EGF58998.1"/>
    <property type="molecule type" value="Genomic_DNA"/>
</dbReference>
<proteinExistence type="predicted"/>
<accession>F3PPV6</accession>
<dbReference type="eggNOG" id="ENOG50302T4">
    <property type="taxonomic scope" value="Bacteria"/>
</dbReference>
<dbReference type="Gene3D" id="2.60.40.1120">
    <property type="entry name" value="Carboxypeptidase-like, regulatory domain"/>
    <property type="match status" value="1"/>
</dbReference>
<dbReference type="HOGENOM" id="CLU_082049_1_0_10"/>
<sequence length="280" mass="31665">MKRIYILLLACIGAMSVMAQGQKLKNRVIDKDYYPVDSAKVTVKGTNISTFTDKNGEFVLEDVPLILDSIEVRKRKKSYSAEIPVRIHMRKAVMDRFSWLVRAGWEYPLYDFDDFSTCSGSRMFFVGAGFDLKVLRHMAFQPSVNLSIRKMNGYGDCDYDGYYSYGEQTYDAGVLEVPLQFALKFPISFSANFVFRFGTYLDIGLWGTVKHTPEYSSDGRYEEKEFDVYGSRIGGGAIYGLGVEFGRFMVGAVGHTGWIPNEKSDGCGYTSFGLEIGYKF</sequence>
<dbReference type="RefSeq" id="WP_009124005.1">
    <property type="nucleotide sequence ID" value="NZ_GL882614.1"/>
</dbReference>
<protein>
    <submittedName>
        <fullName evidence="2">Uncharacterized protein</fullName>
    </submittedName>
</protein>